<feature type="transmembrane region" description="Helical" evidence="2">
    <location>
        <begin position="1908"/>
        <end position="1928"/>
    </location>
</feature>
<dbReference type="Gene3D" id="3.30.530.20">
    <property type="match status" value="2"/>
</dbReference>
<feature type="region of interest" description="Disordered" evidence="1">
    <location>
        <begin position="127"/>
        <end position="241"/>
    </location>
</feature>
<protein>
    <submittedName>
        <fullName evidence="3">Uncharacterized protein</fullName>
    </submittedName>
</protein>
<feature type="transmembrane region" description="Helical" evidence="2">
    <location>
        <begin position="1867"/>
        <end position="1887"/>
    </location>
</feature>
<name>A0ABQ6N1A7_9STRA</name>
<dbReference type="SUPFAM" id="SSF55961">
    <property type="entry name" value="Bet v1-like"/>
    <property type="match status" value="3"/>
</dbReference>
<evidence type="ECO:0000256" key="2">
    <source>
        <dbReference type="SAM" id="Phobius"/>
    </source>
</evidence>
<keyword evidence="2" id="KW-0472">Membrane</keyword>
<feature type="compositionally biased region" description="Low complexity" evidence="1">
    <location>
        <begin position="214"/>
        <end position="229"/>
    </location>
</feature>
<dbReference type="EMBL" id="BRYB01003464">
    <property type="protein sequence ID" value="GMI37155.1"/>
    <property type="molecule type" value="Genomic_DNA"/>
</dbReference>
<dbReference type="Proteomes" id="UP001165060">
    <property type="component" value="Unassembled WGS sequence"/>
</dbReference>
<dbReference type="InterPro" id="IPR023393">
    <property type="entry name" value="START-like_dom_sf"/>
</dbReference>
<dbReference type="PANTHER" id="PTHR19308:SF39">
    <property type="entry name" value="PHOSPHATIDYLCHOLINE TRANSFER PROTEIN"/>
    <property type="match status" value="1"/>
</dbReference>
<comment type="caution">
    <text evidence="3">The sequence shown here is derived from an EMBL/GenBank/DDBJ whole genome shotgun (WGS) entry which is preliminary data.</text>
</comment>
<feature type="compositionally biased region" description="Basic and acidic residues" evidence="1">
    <location>
        <begin position="2135"/>
        <end position="2150"/>
    </location>
</feature>
<feature type="region of interest" description="Disordered" evidence="1">
    <location>
        <begin position="2129"/>
        <end position="2169"/>
    </location>
</feature>
<accession>A0ABQ6N1A7</accession>
<feature type="compositionally biased region" description="Basic and acidic residues" evidence="1">
    <location>
        <begin position="198"/>
        <end position="209"/>
    </location>
</feature>
<keyword evidence="2" id="KW-1133">Transmembrane helix</keyword>
<proteinExistence type="predicted"/>
<organism evidence="3 4">
    <name type="scientific">Tetraparma gracilis</name>
    <dbReference type="NCBI Taxonomy" id="2962635"/>
    <lineage>
        <taxon>Eukaryota</taxon>
        <taxon>Sar</taxon>
        <taxon>Stramenopiles</taxon>
        <taxon>Ochrophyta</taxon>
        <taxon>Bolidophyceae</taxon>
        <taxon>Parmales</taxon>
        <taxon>Triparmaceae</taxon>
        <taxon>Tetraparma</taxon>
    </lineage>
</organism>
<feature type="transmembrane region" description="Helical" evidence="2">
    <location>
        <begin position="1665"/>
        <end position="1684"/>
    </location>
</feature>
<keyword evidence="2" id="KW-0812">Transmembrane</keyword>
<feature type="compositionally biased region" description="Polar residues" evidence="1">
    <location>
        <begin position="134"/>
        <end position="148"/>
    </location>
</feature>
<dbReference type="PANTHER" id="PTHR19308">
    <property type="entry name" value="PHOSPHATIDYLCHOLINE TRANSFER PROTEIN"/>
    <property type="match status" value="1"/>
</dbReference>
<feature type="region of interest" description="Disordered" evidence="1">
    <location>
        <begin position="429"/>
        <end position="453"/>
    </location>
</feature>
<feature type="transmembrane region" description="Helical" evidence="2">
    <location>
        <begin position="1943"/>
        <end position="1963"/>
    </location>
</feature>
<gene>
    <name evidence="3" type="ORF">TeGR_g11936</name>
</gene>
<feature type="transmembrane region" description="Helical" evidence="2">
    <location>
        <begin position="1810"/>
        <end position="1829"/>
    </location>
</feature>
<dbReference type="InterPro" id="IPR051213">
    <property type="entry name" value="START_lipid_transfer"/>
</dbReference>
<evidence type="ECO:0000313" key="4">
    <source>
        <dbReference type="Proteomes" id="UP001165060"/>
    </source>
</evidence>
<feature type="transmembrane region" description="Helical" evidence="2">
    <location>
        <begin position="1841"/>
        <end position="1861"/>
    </location>
</feature>
<keyword evidence="4" id="KW-1185">Reference proteome</keyword>
<evidence type="ECO:0000256" key="1">
    <source>
        <dbReference type="SAM" id="MobiDB-lite"/>
    </source>
</evidence>
<feature type="region of interest" description="Disordered" evidence="1">
    <location>
        <begin position="255"/>
        <end position="326"/>
    </location>
</feature>
<feature type="compositionally biased region" description="Basic and acidic residues" evidence="1">
    <location>
        <begin position="301"/>
        <end position="317"/>
    </location>
</feature>
<reference evidence="3 4" key="1">
    <citation type="journal article" date="2023" name="Commun. Biol.">
        <title>Genome analysis of Parmales, the sister group of diatoms, reveals the evolutionary specialization of diatoms from phago-mixotrophs to photoautotrophs.</title>
        <authorList>
            <person name="Ban H."/>
            <person name="Sato S."/>
            <person name="Yoshikawa S."/>
            <person name="Yamada K."/>
            <person name="Nakamura Y."/>
            <person name="Ichinomiya M."/>
            <person name="Sato N."/>
            <person name="Blanc-Mathieu R."/>
            <person name="Endo H."/>
            <person name="Kuwata A."/>
            <person name="Ogata H."/>
        </authorList>
    </citation>
    <scope>NUCLEOTIDE SEQUENCE [LARGE SCALE GENOMIC DNA]</scope>
</reference>
<evidence type="ECO:0000313" key="3">
    <source>
        <dbReference type="EMBL" id="GMI37155.1"/>
    </source>
</evidence>
<sequence length="2169" mass="242546">MDTSLHQKHEYMPGTAEEATILYFLDRVQVSKSASGKPIYHRCEFHLWMQHDESNGVVSLCNVPDKEAFELAGPEYQAGVLVKRKQAGGKVYPVHCRGNIVLSKSTKPGEENTTTTMTMTVSVSKGVGRKHIPGTSTTADSSGNSSRGTIRGGTLHGSMKVLKSTFRAGKESGTRRGSALLSAMTPDTLTSTIRKKKQGVEKSFKELSARRRSSASPKSSPKASPQASPEMSPQASPASPHLSLAEKIAMKNAKKTSAAVEVEGSPQDSPQSGLRSLRFARDSETDGEPNGADSGPRSLRFARDATDREPDVTDSARKGGTSMGTMMNVLTGTINGKTKTKQGTGREKSTRRGATFLGGLGLKQASVDPELDAIASHLLTAVPRLFEQFARFGEVDDASYDRFVKTNLGASESTTERETKMLQRTLKHALTGVRPSSSEKSRRSATTAGARRQSFLDHTLGTGSLASWRRIPGTVHEPVKYLSRKMKTETEVEVPWGFAEGIIDANTEYVLAWLWSFKSYERTAEHLKTNGSTMRTEMELKNTRSKFTATMTKADQRLETQWLVWDVLQSKKGEETDGYTLAFAPLSDYVESTRDKSGIAKVKRFKSDWITEETEKASEGSYRGFYKIVPLADNVCRVTLYRQAAFAMPLMRYEKAVKKSLASVRAMQLKFERKMQVVDTEIRKCFRTPPNVDDMDENQQDFASNCRQLEETSTSQDYVVRRKAGDKANDRTRLRQHSGTVRTALGTTEESPWVQIESQSPHIDSYMRYRTTENGGVVRPIVLVKCESVIGCSPDEALAWYFTFCSKFRTATALQGGDRARFVHESPDWYDNTVAVVKKFPWPLTAREFVVRQVCCIEANGYGYIYFESVNAEVDYGASFKTVPGYTKGVIRFEPDASSNVIDQAKVTSFQYVDIKGNVPSLMIETKRALMSGAIKDMRDEFAQDVLIDDSERAEVEAVITEAEEESSASGASTSLLMRTKRKKAQEAAQEESEIIDRVEGIFDIDDTEFTELESPDPFVSLKLYEKETEDGRPWVEDQDRKVVAMATTIVDSSIARCAAWEMSKTCMSELEAHLARGGVKQEFVKMKNKSSIYHLVRDLGLKGVKHKEWLLRRTWALRSGNEVLVCVYESIDEHSKIPPSDDCSRVDSAIMCKYEKLELIDGTLPQTRVSFYFQIDMGEDVPKDVACSEVLLDLLSLSRMRRKFDVSIDIDAARMRETAKEIAKHVQGEQDLLDTAGKEVLAEGNEFFEAFNKSKDRHYKTKKIRSPIPTVINELLINKANGSRWGKSATVVRASKEDILAYVWNVDARSRMQQNDVERKVLKKEGANHQIVYHLEKGSAGALDRQKDYVTRLVWHKEAADTFVVAGVPARFETKEINNNGSLAKIGGEQKKMGRGMMLGMRKKSTMHGSFKVRKASTVDLSRRIRGEARSALRIIEITPGVCRVVSVEKLERGLDSQLFKSTVFRFTHQVENFFMTSTALDEIDEEDGRALGEYLFMKRQVHEQERLGREDRGGIPAALKSHRAMRELGETHVFFETMLSQVLENRLWPPKEVHSQLSNLSKIDGDMIGSSFAIALASNLTYQAAVDEWILRYQALQEFDQDYEFFRPMMEVIGKRLLGKVAWGLKLRVFLGASLSVIDFVSDVVVIAGYFAEEDKSSESLGFAMLGFVTLSILLQMLLVTVQHRNNSADLALNILFVITGLKPGWDAYRVASGMEMGEDHVFNAKEELVWTKSIEMFAESIPCSVLQAVYIVLYGADAKTLASIVISAATTGFTSATITYDNDTDPSHRKKMPDQYGLMPDDASRRGVFFACMVLNSSALMLLRCMGTASCAVNPTAAQAYIGYYLADTAFFFLYKIVHKDLAFWFPTKGWLGVVMTFFARWMVKLVSDYTAVVHFRLPYDLGGWYWTVNTIWSVVSSIALVALYEQVVEEDEQWADSGFILGVVSTLASVWAITSYIGFSLMKDGYRSTFTSSITATELTCNTFKNSNSDGIKSQVFFFNEVLWKPIEADVKAWIVEKWWKWELEKPKWFNDTFKARVPLDMVPAEIKTQEKKERQSAKADNAKTLVNVMRRMSSKELSKVKPVAGGDASDTGLRGLLKKRGSAMDIAMEERGGGEADYTLLQDLKEDENMDTRGRDEGGGRDSGRKGSITGMLGRVASARFGKK</sequence>